<dbReference type="Proteomes" id="UP001251528">
    <property type="component" value="Unassembled WGS sequence"/>
</dbReference>
<dbReference type="EMBL" id="JASWJB010000076">
    <property type="protein sequence ID" value="KAK2601534.1"/>
    <property type="molecule type" value="Genomic_DNA"/>
</dbReference>
<protein>
    <submittedName>
        <fullName evidence="3">Cytosolic leucyl tRNA synthetase</fullName>
        <ecNumber evidence="3">6.1.1.4</ecNumber>
    </submittedName>
</protein>
<keyword evidence="3" id="KW-0436">Ligase</keyword>
<dbReference type="InterPro" id="IPR009080">
    <property type="entry name" value="tRNAsynth_Ia_anticodon-bd"/>
</dbReference>
<dbReference type="GO" id="GO:0005524">
    <property type="term" value="F:ATP binding"/>
    <property type="evidence" value="ECO:0007669"/>
    <property type="project" value="InterPro"/>
</dbReference>
<dbReference type="InterPro" id="IPR004493">
    <property type="entry name" value="Leu-tRNA-synth_Ia_arc/euk"/>
</dbReference>
<dbReference type="GO" id="GO:0006429">
    <property type="term" value="P:leucyl-tRNA aminoacylation"/>
    <property type="evidence" value="ECO:0007669"/>
    <property type="project" value="InterPro"/>
</dbReference>
<evidence type="ECO:0000313" key="4">
    <source>
        <dbReference type="Proteomes" id="UP001251528"/>
    </source>
</evidence>
<evidence type="ECO:0000256" key="2">
    <source>
        <dbReference type="SAM" id="MobiDB-lite"/>
    </source>
</evidence>
<feature type="compositionally biased region" description="Basic residues" evidence="2">
    <location>
        <begin position="256"/>
        <end position="272"/>
    </location>
</feature>
<name>A0AAJ0CRG3_9HYPO</name>
<reference evidence="3" key="1">
    <citation type="submission" date="2023-06" db="EMBL/GenBank/DDBJ databases">
        <title>Conoideocrella luteorostrata (Hypocreales: Clavicipitaceae), a potential biocontrol fungus for elongate hemlock scale in United States Christmas tree production areas.</title>
        <authorList>
            <person name="Barrett H."/>
            <person name="Lovett B."/>
            <person name="Macias A.M."/>
            <person name="Stajich J.E."/>
            <person name="Kasson M.T."/>
        </authorList>
    </citation>
    <scope>NUCLEOTIDE SEQUENCE</scope>
    <source>
        <strain evidence="3">ARSEF 14590</strain>
    </source>
</reference>
<dbReference type="PANTHER" id="PTHR45794">
    <property type="entry name" value="LEUCYL-TRNA SYNTHETASE"/>
    <property type="match status" value="1"/>
</dbReference>
<dbReference type="PANTHER" id="PTHR45794:SF1">
    <property type="entry name" value="LEUCINE--TRNA LIGASE, CYTOPLASMIC"/>
    <property type="match status" value="1"/>
</dbReference>
<sequence>MVKLKYLFQIMLAMGNPLREIHVFADIKHWLAVSLDLCQRDLTNFGKRIDWRRARDYVFGLRELSDDLETTCDIPSETLTIMRHASRIALTDVGDGVADANFEGTSPTTASFVRTTYVNGAEGIVTDQDQLQHGDFNGFQDALFDNEMNLLVVEAQKHFEATNSKASLKAGFFEFINARGFYRETCNSANIKHKDLARRYIELQSILLCVIAPYWSEILKKYNSIQYACYATAPATDAVLAQCESTSMAQQTASTPRKRSSRGRRSPTKLHSTTKPKKLIVFVAGSFPHCQEKYIDPGQSAWEAISRSVRDVKTLNRRIAQMALGRKLALDEASALSQMALGLKTTAGVSAIDLVLVDDDGKHGVDGGGLAGMEELPVQARAAVPGEPTFAFQNT</sequence>
<evidence type="ECO:0000313" key="3">
    <source>
        <dbReference type="EMBL" id="KAK2601534.1"/>
    </source>
</evidence>
<gene>
    <name evidence="3" type="primary">CDC60_1</name>
    <name evidence="3" type="ORF">QQS21_004919</name>
</gene>
<dbReference type="SUPFAM" id="SSF47323">
    <property type="entry name" value="Anticodon-binding domain of a subclass of class I aminoacyl-tRNA synthetases"/>
    <property type="match status" value="1"/>
</dbReference>
<evidence type="ECO:0000256" key="1">
    <source>
        <dbReference type="ARBA" id="ARBA00005594"/>
    </source>
</evidence>
<accession>A0AAJ0CRG3</accession>
<dbReference type="EC" id="6.1.1.4" evidence="3"/>
<proteinExistence type="inferred from homology"/>
<dbReference type="AlphaFoldDB" id="A0AAJ0CRG3"/>
<comment type="similarity">
    <text evidence="1">Belongs to the class-I aminoacyl-tRNA synthetase family.</text>
</comment>
<feature type="region of interest" description="Disordered" evidence="2">
    <location>
        <begin position="250"/>
        <end position="272"/>
    </location>
</feature>
<keyword evidence="4" id="KW-1185">Reference proteome</keyword>
<dbReference type="GO" id="GO:0004823">
    <property type="term" value="F:leucine-tRNA ligase activity"/>
    <property type="evidence" value="ECO:0007669"/>
    <property type="project" value="UniProtKB-EC"/>
</dbReference>
<keyword evidence="3" id="KW-0030">Aminoacyl-tRNA synthetase</keyword>
<comment type="caution">
    <text evidence="3">The sequence shown here is derived from an EMBL/GenBank/DDBJ whole genome shotgun (WGS) entry which is preliminary data.</text>
</comment>
<organism evidence="3 4">
    <name type="scientific">Conoideocrella luteorostrata</name>
    <dbReference type="NCBI Taxonomy" id="1105319"/>
    <lineage>
        <taxon>Eukaryota</taxon>
        <taxon>Fungi</taxon>
        <taxon>Dikarya</taxon>
        <taxon>Ascomycota</taxon>
        <taxon>Pezizomycotina</taxon>
        <taxon>Sordariomycetes</taxon>
        <taxon>Hypocreomycetidae</taxon>
        <taxon>Hypocreales</taxon>
        <taxon>Clavicipitaceae</taxon>
        <taxon>Conoideocrella</taxon>
    </lineage>
</organism>